<evidence type="ECO:0000313" key="3">
    <source>
        <dbReference type="Proteomes" id="UP000655208"/>
    </source>
</evidence>
<keyword evidence="3" id="KW-1185">Reference proteome</keyword>
<dbReference type="Gene3D" id="3.20.20.150">
    <property type="entry name" value="Divalent-metal-dependent TIM barrel enzymes"/>
    <property type="match status" value="1"/>
</dbReference>
<dbReference type="GO" id="GO:0016853">
    <property type="term" value="F:isomerase activity"/>
    <property type="evidence" value="ECO:0007669"/>
    <property type="project" value="UniProtKB-KW"/>
</dbReference>
<dbReference type="EMBL" id="BMNA01000003">
    <property type="protein sequence ID" value="GGL97873.1"/>
    <property type="molecule type" value="Genomic_DNA"/>
</dbReference>
<dbReference type="Pfam" id="PF01261">
    <property type="entry name" value="AP_endonuc_2"/>
    <property type="match status" value="1"/>
</dbReference>
<dbReference type="SUPFAM" id="SSF51658">
    <property type="entry name" value="Xylose isomerase-like"/>
    <property type="match status" value="1"/>
</dbReference>
<dbReference type="PANTHER" id="PTHR12110">
    <property type="entry name" value="HYDROXYPYRUVATE ISOMERASE"/>
    <property type="match status" value="1"/>
</dbReference>
<dbReference type="AlphaFoldDB" id="A0A917SV24"/>
<dbReference type="InterPro" id="IPR050312">
    <property type="entry name" value="IolE/XylAMocC-like"/>
</dbReference>
<gene>
    <name evidence="2" type="ORF">GCM10011594_17190</name>
</gene>
<evidence type="ECO:0000259" key="1">
    <source>
        <dbReference type="Pfam" id="PF01261"/>
    </source>
</evidence>
<protein>
    <submittedName>
        <fullName evidence="2">Xylose isomerase</fullName>
    </submittedName>
</protein>
<proteinExistence type="predicted"/>
<accession>A0A917SV24</accession>
<dbReference type="Proteomes" id="UP000655208">
    <property type="component" value="Unassembled WGS sequence"/>
</dbReference>
<reference evidence="2" key="1">
    <citation type="journal article" date="2014" name="Int. J. Syst. Evol. Microbiol.">
        <title>Complete genome sequence of Corynebacterium casei LMG S-19264T (=DSM 44701T), isolated from a smear-ripened cheese.</title>
        <authorList>
            <consortium name="US DOE Joint Genome Institute (JGI-PGF)"/>
            <person name="Walter F."/>
            <person name="Albersmeier A."/>
            <person name="Kalinowski J."/>
            <person name="Ruckert C."/>
        </authorList>
    </citation>
    <scope>NUCLEOTIDE SEQUENCE</scope>
    <source>
        <strain evidence="2">CGMCC 4.7308</strain>
    </source>
</reference>
<feature type="domain" description="Xylose isomerase-like TIM barrel" evidence="1">
    <location>
        <begin position="26"/>
        <end position="214"/>
    </location>
</feature>
<organism evidence="2 3">
    <name type="scientific">Nakamurella endophytica</name>
    <dbReference type="NCBI Taxonomy" id="1748367"/>
    <lineage>
        <taxon>Bacteria</taxon>
        <taxon>Bacillati</taxon>
        <taxon>Actinomycetota</taxon>
        <taxon>Actinomycetes</taxon>
        <taxon>Nakamurellales</taxon>
        <taxon>Nakamurellaceae</taxon>
        <taxon>Nakamurella</taxon>
    </lineage>
</organism>
<evidence type="ECO:0000313" key="2">
    <source>
        <dbReference type="EMBL" id="GGL97873.1"/>
    </source>
</evidence>
<comment type="caution">
    <text evidence="2">The sequence shown here is derived from an EMBL/GenBank/DDBJ whole genome shotgun (WGS) entry which is preliminary data.</text>
</comment>
<dbReference type="InterPro" id="IPR036237">
    <property type="entry name" value="Xyl_isomerase-like_sf"/>
</dbReference>
<sequence length="249" mass="27111">MPLSSLSLQLYSVRHALDEDIPGTIARVAGIGFRQVESSYKIHSKGRELRDAIRDNGLTSPTMTASLVDVDVDPVFPIAVDLGAHTVIETFVPDQFWGSVDAVQHIADQLNAAAAKAADFGLRVAYHNHWWELEHRYDGKTALEALVDRLDPAVLLEVDAYWVAVGGQDPVDLVGRLSDRVHFLHLKDGPVNHDNSQQRPAGQGDLPIEAIIAAAPQLEVGVIEFDDYAGDVFDAVAQSFAYLDAQVPA</sequence>
<dbReference type="PANTHER" id="PTHR12110:SF41">
    <property type="entry name" value="INOSOSE DEHYDRATASE"/>
    <property type="match status" value="1"/>
</dbReference>
<dbReference type="InterPro" id="IPR013022">
    <property type="entry name" value="Xyl_isomerase-like_TIM-brl"/>
</dbReference>
<keyword evidence="2" id="KW-0413">Isomerase</keyword>
<name>A0A917SV24_9ACTN</name>
<dbReference type="RefSeq" id="WP_188941106.1">
    <property type="nucleotide sequence ID" value="NZ_BMNA01000003.1"/>
</dbReference>
<reference evidence="2" key="2">
    <citation type="submission" date="2020-09" db="EMBL/GenBank/DDBJ databases">
        <authorList>
            <person name="Sun Q."/>
            <person name="Zhou Y."/>
        </authorList>
    </citation>
    <scope>NUCLEOTIDE SEQUENCE</scope>
    <source>
        <strain evidence="2">CGMCC 4.7308</strain>
    </source>
</reference>